<organism evidence="6 7">
    <name type="scientific">Desulfovibrio litoralis DSM 11393</name>
    <dbReference type="NCBI Taxonomy" id="1121455"/>
    <lineage>
        <taxon>Bacteria</taxon>
        <taxon>Pseudomonadati</taxon>
        <taxon>Thermodesulfobacteriota</taxon>
        <taxon>Desulfovibrionia</taxon>
        <taxon>Desulfovibrionales</taxon>
        <taxon>Desulfovibrionaceae</taxon>
        <taxon>Desulfovibrio</taxon>
    </lineage>
</organism>
<dbReference type="Gene3D" id="4.10.640.10">
    <property type="entry name" value="Ribosomal protein S18"/>
    <property type="match status" value="1"/>
</dbReference>
<comment type="subunit">
    <text evidence="4">Part of the 30S ribosomal subunit. Forms a tight heterodimer with protein bS6.</text>
</comment>
<comment type="function">
    <text evidence="4">Binds as a heterodimer with protein bS6 to the central domain of the 16S rRNA, where it helps stabilize the platform of the 30S subunit.</text>
</comment>
<evidence type="ECO:0000256" key="2">
    <source>
        <dbReference type="ARBA" id="ARBA00022980"/>
    </source>
</evidence>
<evidence type="ECO:0000313" key="7">
    <source>
        <dbReference type="Proteomes" id="UP000186469"/>
    </source>
</evidence>
<name>A0A1M7SAI8_9BACT</name>
<dbReference type="AlphaFoldDB" id="A0A1M7SAI8"/>
<dbReference type="EMBL" id="FRDI01000003">
    <property type="protein sequence ID" value="SHN55607.1"/>
    <property type="molecule type" value="Genomic_DNA"/>
</dbReference>
<dbReference type="SUPFAM" id="SSF46911">
    <property type="entry name" value="Ribosomal protein S18"/>
    <property type="match status" value="1"/>
</dbReference>
<dbReference type="InterPro" id="IPR001648">
    <property type="entry name" value="Ribosomal_bS18"/>
</dbReference>
<accession>A0A1M7SAI8</accession>
<evidence type="ECO:0000256" key="5">
    <source>
        <dbReference type="RuleBase" id="RU003910"/>
    </source>
</evidence>
<dbReference type="Proteomes" id="UP000186469">
    <property type="component" value="Unassembled WGS sequence"/>
</dbReference>
<dbReference type="GO" id="GO:0070181">
    <property type="term" value="F:small ribosomal subunit rRNA binding"/>
    <property type="evidence" value="ECO:0007669"/>
    <property type="project" value="TreeGrafter"/>
</dbReference>
<dbReference type="PRINTS" id="PR00974">
    <property type="entry name" value="RIBOSOMALS18"/>
</dbReference>
<comment type="similarity">
    <text evidence="1 4 5">Belongs to the bacterial ribosomal protein bS18 family.</text>
</comment>
<reference evidence="6 7" key="1">
    <citation type="submission" date="2016-12" db="EMBL/GenBank/DDBJ databases">
        <authorList>
            <person name="Song W.-J."/>
            <person name="Kurnit D.M."/>
        </authorList>
    </citation>
    <scope>NUCLEOTIDE SEQUENCE [LARGE SCALE GENOMIC DNA]</scope>
    <source>
        <strain evidence="6 7">DSM 11393</strain>
    </source>
</reference>
<dbReference type="STRING" id="1121455.SAMN02745728_00695"/>
<dbReference type="InterPro" id="IPR036870">
    <property type="entry name" value="Ribosomal_bS18_sf"/>
</dbReference>
<dbReference type="PANTHER" id="PTHR13479">
    <property type="entry name" value="30S RIBOSOMAL PROTEIN S18"/>
    <property type="match status" value="1"/>
</dbReference>
<dbReference type="RefSeq" id="WP_072696386.1">
    <property type="nucleotide sequence ID" value="NZ_FRDI01000003.1"/>
</dbReference>
<dbReference type="GO" id="GO:0022627">
    <property type="term" value="C:cytosolic small ribosomal subunit"/>
    <property type="evidence" value="ECO:0007669"/>
    <property type="project" value="TreeGrafter"/>
</dbReference>
<dbReference type="OrthoDB" id="9812008at2"/>
<evidence type="ECO:0000256" key="4">
    <source>
        <dbReference type="HAMAP-Rule" id="MF_00270"/>
    </source>
</evidence>
<keyword evidence="4" id="KW-0694">RNA-binding</keyword>
<keyword evidence="4" id="KW-0699">rRNA-binding</keyword>
<evidence type="ECO:0000256" key="3">
    <source>
        <dbReference type="ARBA" id="ARBA00023274"/>
    </source>
</evidence>
<evidence type="ECO:0000256" key="1">
    <source>
        <dbReference type="ARBA" id="ARBA00005589"/>
    </source>
</evidence>
<keyword evidence="7" id="KW-1185">Reference proteome</keyword>
<protein>
    <recommendedName>
        <fullName evidence="4">Small ribosomal subunit protein bS18</fullName>
    </recommendedName>
</protein>
<keyword evidence="2 4" id="KW-0689">Ribosomal protein</keyword>
<dbReference type="GO" id="GO:0003735">
    <property type="term" value="F:structural constituent of ribosome"/>
    <property type="evidence" value="ECO:0007669"/>
    <property type="project" value="InterPro"/>
</dbReference>
<sequence>MSQRKKFAPRRKFCRFCADKELPLNYKRADILRDFVTERGKIIARRITGTCAHHQRLLTTEIKRARQMALMLYTATHSSEVKKKSVL</sequence>
<dbReference type="PANTHER" id="PTHR13479:SF40">
    <property type="entry name" value="SMALL RIBOSOMAL SUBUNIT PROTEIN BS18M"/>
    <property type="match status" value="1"/>
</dbReference>
<dbReference type="HAMAP" id="MF_00270">
    <property type="entry name" value="Ribosomal_bS18"/>
    <property type="match status" value="1"/>
</dbReference>
<evidence type="ECO:0000313" key="6">
    <source>
        <dbReference type="EMBL" id="SHN55607.1"/>
    </source>
</evidence>
<dbReference type="Pfam" id="PF01084">
    <property type="entry name" value="Ribosomal_S18"/>
    <property type="match status" value="1"/>
</dbReference>
<dbReference type="NCBIfam" id="TIGR00165">
    <property type="entry name" value="S18"/>
    <property type="match status" value="1"/>
</dbReference>
<proteinExistence type="inferred from homology"/>
<dbReference type="GO" id="GO:0006412">
    <property type="term" value="P:translation"/>
    <property type="evidence" value="ECO:0007669"/>
    <property type="project" value="UniProtKB-UniRule"/>
</dbReference>
<keyword evidence="3 4" id="KW-0687">Ribonucleoprotein</keyword>
<gene>
    <name evidence="4" type="primary">rpsR</name>
    <name evidence="6" type="ORF">SAMN02745728_00695</name>
</gene>